<feature type="domain" description="DUF7952" evidence="5">
    <location>
        <begin position="41"/>
        <end position="120"/>
    </location>
</feature>
<protein>
    <submittedName>
        <fullName evidence="6">Putative homeodomain-like protein</fullName>
    </submittedName>
</protein>
<dbReference type="SUPFAM" id="SSF46689">
    <property type="entry name" value="Homeodomain-like"/>
    <property type="match status" value="1"/>
</dbReference>
<dbReference type="InterPro" id="IPR009057">
    <property type="entry name" value="Homeodomain-like_sf"/>
</dbReference>
<dbReference type="Gene3D" id="1.10.10.60">
    <property type="entry name" value="Homeodomain-like"/>
    <property type="match status" value="1"/>
</dbReference>
<sequence>MTENERLQLMNAKGEFCVVGCETDNGLVPVPVPCSSREECWSAIEHDSFILGLYIFGKNLRVVNKFIGDKGMPNVISYYYGKFYRSGEYQKWSMYRKKRIKKSLPGKKIFRGWRLQELLYFVYC</sequence>
<dbReference type="GO" id="GO:0003677">
    <property type="term" value="F:DNA binding"/>
    <property type="evidence" value="ECO:0007669"/>
    <property type="project" value="UniProtKB-KW"/>
</dbReference>
<evidence type="ECO:0000256" key="3">
    <source>
        <dbReference type="ARBA" id="ARBA00023163"/>
    </source>
</evidence>
<proteinExistence type="predicted"/>
<keyword evidence="7" id="KW-1185">Reference proteome</keyword>
<dbReference type="AlphaFoldDB" id="A0A251VJT9"/>
<organism evidence="6 7">
    <name type="scientific">Helianthus annuus</name>
    <name type="common">Common sunflower</name>
    <dbReference type="NCBI Taxonomy" id="4232"/>
    <lineage>
        <taxon>Eukaryota</taxon>
        <taxon>Viridiplantae</taxon>
        <taxon>Streptophyta</taxon>
        <taxon>Embryophyta</taxon>
        <taxon>Tracheophyta</taxon>
        <taxon>Spermatophyta</taxon>
        <taxon>Magnoliopsida</taxon>
        <taxon>eudicotyledons</taxon>
        <taxon>Gunneridae</taxon>
        <taxon>Pentapetalae</taxon>
        <taxon>asterids</taxon>
        <taxon>campanulids</taxon>
        <taxon>Asterales</taxon>
        <taxon>Asteraceae</taxon>
        <taxon>Asteroideae</taxon>
        <taxon>Heliantheae alliance</taxon>
        <taxon>Heliantheae</taxon>
        <taxon>Helianthus</taxon>
    </lineage>
</organism>
<keyword evidence="6" id="KW-0371">Homeobox</keyword>
<dbReference type="STRING" id="4232.A0A251VJT9"/>
<accession>A0A251VJT9</accession>
<dbReference type="GO" id="GO:0005634">
    <property type="term" value="C:nucleus"/>
    <property type="evidence" value="ECO:0007669"/>
    <property type="project" value="UniProtKB-SubCell"/>
</dbReference>
<evidence type="ECO:0000256" key="4">
    <source>
        <dbReference type="ARBA" id="ARBA00023242"/>
    </source>
</evidence>
<dbReference type="Pfam" id="PF25826">
    <property type="entry name" value="DUF7952"/>
    <property type="match status" value="1"/>
</dbReference>
<dbReference type="InterPro" id="IPR057712">
    <property type="entry name" value="DUF7952"/>
</dbReference>
<evidence type="ECO:0000313" key="6">
    <source>
        <dbReference type="EMBL" id="OTG35895.1"/>
    </source>
</evidence>
<evidence type="ECO:0000259" key="5">
    <source>
        <dbReference type="Pfam" id="PF25826"/>
    </source>
</evidence>
<dbReference type="InParanoid" id="A0A251VJT9"/>
<dbReference type="PANTHER" id="PTHR13859:SF27">
    <property type="entry name" value="HOMEOBOX-LIKE DOMAIN SUPERFAMILY PROTEIN"/>
    <property type="match status" value="1"/>
</dbReference>
<keyword evidence="6" id="KW-0238">DNA-binding</keyword>
<comment type="subcellular location">
    <subcellularLocation>
        <location evidence="1">Nucleus</location>
    </subcellularLocation>
</comment>
<dbReference type="Proteomes" id="UP000215914">
    <property type="component" value="Chromosome 1"/>
</dbReference>
<dbReference type="EMBL" id="CM007890">
    <property type="protein sequence ID" value="OTG35895.1"/>
    <property type="molecule type" value="Genomic_DNA"/>
</dbReference>
<keyword evidence="3" id="KW-0804">Transcription</keyword>
<evidence type="ECO:0000256" key="2">
    <source>
        <dbReference type="ARBA" id="ARBA00023015"/>
    </source>
</evidence>
<gene>
    <name evidence="6" type="ORF">HannXRQ_Chr01g0001691</name>
</gene>
<evidence type="ECO:0000313" key="7">
    <source>
        <dbReference type="Proteomes" id="UP000215914"/>
    </source>
</evidence>
<dbReference type="PANTHER" id="PTHR13859">
    <property type="entry name" value="ATROPHIN-RELATED"/>
    <property type="match status" value="1"/>
</dbReference>
<name>A0A251VJT9_HELAN</name>
<keyword evidence="4" id="KW-0539">Nucleus</keyword>
<evidence type="ECO:0000256" key="1">
    <source>
        <dbReference type="ARBA" id="ARBA00004123"/>
    </source>
</evidence>
<reference evidence="7" key="1">
    <citation type="journal article" date="2017" name="Nature">
        <title>The sunflower genome provides insights into oil metabolism, flowering and Asterid evolution.</title>
        <authorList>
            <person name="Badouin H."/>
            <person name="Gouzy J."/>
            <person name="Grassa C.J."/>
            <person name="Murat F."/>
            <person name="Staton S.E."/>
            <person name="Cottret L."/>
            <person name="Lelandais-Briere C."/>
            <person name="Owens G.L."/>
            <person name="Carrere S."/>
            <person name="Mayjonade B."/>
            <person name="Legrand L."/>
            <person name="Gill N."/>
            <person name="Kane N.C."/>
            <person name="Bowers J.E."/>
            <person name="Hubner S."/>
            <person name="Bellec A."/>
            <person name="Berard A."/>
            <person name="Berges H."/>
            <person name="Blanchet N."/>
            <person name="Boniface M.C."/>
            <person name="Brunel D."/>
            <person name="Catrice O."/>
            <person name="Chaidir N."/>
            <person name="Claudel C."/>
            <person name="Donnadieu C."/>
            <person name="Faraut T."/>
            <person name="Fievet G."/>
            <person name="Helmstetter N."/>
            <person name="King M."/>
            <person name="Knapp S.J."/>
            <person name="Lai Z."/>
            <person name="Le Paslier M.C."/>
            <person name="Lippi Y."/>
            <person name="Lorenzon L."/>
            <person name="Mandel J.R."/>
            <person name="Marage G."/>
            <person name="Marchand G."/>
            <person name="Marquand E."/>
            <person name="Bret-Mestries E."/>
            <person name="Morien E."/>
            <person name="Nambeesan S."/>
            <person name="Nguyen T."/>
            <person name="Pegot-Espagnet P."/>
            <person name="Pouilly N."/>
            <person name="Raftis F."/>
            <person name="Sallet E."/>
            <person name="Schiex T."/>
            <person name="Thomas J."/>
            <person name="Vandecasteele C."/>
            <person name="Vares D."/>
            <person name="Vear F."/>
            <person name="Vautrin S."/>
            <person name="Crespi M."/>
            <person name="Mangin B."/>
            <person name="Burke J.M."/>
            <person name="Salse J."/>
            <person name="Munos S."/>
            <person name="Vincourt P."/>
            <person name="Rieseberg L.H."/>
            <person name="Langlade N.B."/>
        </authorList>
    </citation>
    <scope>NUCLEOTIDE SEQUENCE [LARGE SCALE GENOMIC DNA]</scope>
    <source>
        <strain evidence="7">cv. SF193</strain>
    </source>
</reference>
<keyword evidence="2" id="KW-0805">Transcription regulation</keyword>